<dbReference type="GO" id="GO:0008270">
    <property type="term" value="F:zinc ion binding"/>
    <property type="evidence" value="ECO:0007669"/>
    <property type="project" value="UniProtKB-KW"/>
</dbReference>
<dbReference type="PANTHER" id="PTHR47772">
    <property type="entry name" value="ZINC FINGER PROTEIN 200"/>
    <property type="match status" value="1"/>
</dbReference>
<evidence type="ECO:0000256" key="1">
    <source>
        <dbReference type="ARBA" id="ARBA00004123"/>
    </source>
</evidence>
<dbReference type="EMBL" id="JABSTU010000005">
    <property type="protein sequence ID" value="KAH8029425.1"/>
    <property type="molecule type" value="Genomic_DNA"/>
</dbReference>
<evidence type="ECO:0000313" key="11">
    <source>
        <dbReference type="EMBL" id="KAH8029425.1"/>
    </source>
</evidence>
<comment type="subcellular location">
    <subcellularLocation>
        <location evidence="1">Nucleus</location>
    </subcellularLocation>
</comment>
<evidence type="ECO:0000313" key="12">
    <source>
        <dbReference type="Proteomes" id="UP000821866"/>
    </source>
</evidence>
<evidence type="ECO:0000259" key="10">
    <source>
        <dbReference type="PROSITE" id="PS50157"/>
    </source>
</evidence>
<keyword evidence="3" id="KW-0677">Repeat</keyword>
<evidence type="ECO:0000256" key="5">
    <source>
        <dbReference type="ARBA" id="ARBA00022833"/>
    </source>
</evidence>
<evidence type="ECO:0000256" key="3">
    <source>
        <dbReference type="ARBA" id="ARBA00022737"/>
    </source>
</evidence>
<proteinExistence type="predicted"/>
<evidence type="ECO:0000256" key="4">
    <source>
        <dbReference type="ARBA" id="ARBA00022771"/>
    </source>
</evidence>
<comment type="caution">
    <text evidence="11">The sequence shown here is derived from an EMBL/GenBank/DDBJ whole genome shotgun (WGS) entry which is preliminary data.</text>
</comment>
<dbReference type="Gene3D" id="3.30.160.60">
    <property type="entry name" value="Classic Zinc Finger"/>
    <property type="match status" value="2"/>
</dbReference>
<dbReference type="InterPro" id="IPR013087">
    <property type="entry name" value="Znf_C2H2_type"/>
</dbReference>
<keyword evidence="6" id="KW-0805">Transcription regulation</keyword>
<dbReference type="SMART" id="SM00355">
    <property type="entry name" value="ZnF_C2H2"/>
    <property type="match status" value="4"/>
</dbReference>
<feature type="domain" description="C2H2-type" evidence="10">
    <location>
        <begin position="163"/>
        <end position="190"/>
    </location>
</feature>
<sequence>MTADPSCNIKRENPSFGNVCFVVSAYGCGVCSRSFEEVDLLFSHVLVCPWPEPFQCGLCMEPCRSWGATRDHLAAHMKKGTENCPLCGHTFGKQWTILRHIQRHHMPVKPFVCNCCGGAFVGKVDIHQHSRLCRARTQEVERYLGSSEKGDSQARSHLATTVYKCSLCPSRFLDRLVIAKHMRAHLNKVQRSHNDDVSTL</sequence>
<keyword evidence="5" id="KW-0862">Zinc</keyword>
<feature type="domain" description="C2H2-type" evidence="10">
    <location>
        <begin position="82"/>
        <end position="110"/>
    </location>
</feature>
<dbReference type="InterPro" id="IPR050636">
    <property type="entry name" value="C2H2-ZF_domain-containing"/>
</dbReference>
<evidence type="ECO:0000256" key="9">
    <source>
        <dbReference type="PROSITE-ProRule" id="PRU00042"/>
    </source>
</evidence>
<dbReference type="PANTHER" id="PTHR47772:SF1">
    <property type="entry name" value="ZINC FINGER PROTEIN 200"/>
    <property type="match status" value="1"/>
</dbReference>
<evidence type="ECO:0000256" key="7">
    <source>
        <dbReference type="ARBA" id="ARBA00023163"/>
    </source>
</evidence>
<gene>
    <name evidence="11" type="ORF">HPB51_000343</name>
</gene>
<reference evidence="11" key="2">
    <citation type="submission" date="2021-09" db="EMBL/GenBank/DDBJ databases">
        <authorList>
            <person name="Jia N."/>
            <person name="Wang J."/>
            <person name="Shi W."/>
            <person name="Du L."/>
            <person name="Sun Y."/>
            <person name="Zhan W."/>
            <person name="Jiang J."/>
            <person name="Wang Q."/>
            <person name="Zhang B."/>
            <person name="Ji P."/>
            <person name="Sakyi L.B."/>
            <person name="Cui X."/>
            <person name="Yuan T."/>
            <person name="Jiang B."/>
            <person name="Yang W."/>
            <person name="Lam T.T.-Y."/>
            <person name="Chang Q."/>
            <person name="Ding S."/>
            <person name="Wang X."/>
            <person name="Zhu J."/>
            <person name="Ruan X."/>
            <person name="Zhao L."/>
            <person name="Wei J."/>
            <person name="Que T."/>
            <person name="Du C."/>
            <person name="Cheng J."/>
            <person name="Dai P."/>
            <person name="Han X."/>
            <person name="Huang E."/>
            <person name="Gao Y."/>
            <person name="Liu J."/>
            <person name="Shao H."/>
            <person name="Ye R."/>
            <person name="Li L."/>
            <person name="Wei W."/>
            <person name="Wang X."/>
            <person name="Wang C."/>
            <person name="Huo Q."/>
            <person name="Li W."/>
            <person name="Guo W."/>
            <person name="Chen H."/>
            <person name="Chen S."/>
            <person name="Zhou L."/>
            <person name="Zhou L."/>
            <person name="Ni X."/>
            <person name="Tian J."/>
            <person name="Zhou Y."/>
            <person name="Sheng Y."/>
            <person name="Liu T."/>
            <person name="Pan Y."/>
            <person name="Xia L."/>
            <person name="Li J."/>
            <person name="Zhao F."/>
            <person name="Cao W."/>
        </authorList>
    </citation>
    <scope>NUCLEOTIDE SEQUENCE</scope>
    <source>
        <strain evidence="11">Rmic-2018</strain>
        <tissue evidence="11">Larvae</tissue>
    </source>
</reference>
<name>A0A9J6E5P7_RHIMP</name>
<evidence type="ECO:0000256" key="6">
    <source>
        <dbReference type="ARBA" id="ARBA00023015"/>
    </source>
</evidence>
<reference evidence="11" key="1">
    <citation type="journal article" date="2020" name="Cell">
        <title>Large-Scale Comparative Analyses of Tick Genomes Elucidate Their Genetic Diversity and Vector Capacities.</title>
        <authorList>
            <consortium name="Tick Genome and Microbiome Consortium (TIGMIC)"/>
            <person name="Jia N."/>
            <person name="Wang J."/>
            <person name="Shi W."/>
            <person name="Du L."/>
            <person name="Sun Y."/>
            <person name="Zhan W."/>
            <person name="Jiang J.F."/>
            <person name="Wang Q."/>
            <person name="Zhang B."/>
            <person name="Ji P."/>
            <person name="Bell-Sakyi L."/>
            <person name="Cui X.M."/>
            <person name="Yuan T.T."/>
            <person name="Jiang B.G."/>
            <person name="Yang W.F."/>
            <person name="Lam T.T."/>
            <person name="Chang Q.C."/>
            <person name="Ding S.J."/>
            <person name="Wang X.J."/>
            <person name="Zhu J.G."/>
            <person name="Ruan X.D."/>
            <person name="Zhao L."/>
            <person name="Wei J.T."/>
            <person name="Ye R.Z."/>
            <person name="Que T.C."/>
            <person name="Du C.H."/>
            <person name="Zhou Y.H."/>
            <person name="Cheng J.X."/>
            <person name="Dai P.F."/>
            <person name="Guo W.B."/>
            <person name="Han X.H."/>
            <person name="Huang E.J."/>
            <person name="Li L.F."/>
            <person name="Wei W."/>
            <person name="Gao Y.C."/>
            <person name="Liu J.Z."/>
            <person name="Shao H.Z."/>
            <person name="Wang X."/>
            <person name="Wang C.C."/>
            <person name="Yang T.C."/>
            <person name="Huo Q.B."/>
            <person name="Li W."/>
            <person name="Chen H.Y."/>
            <person name="Chen S.E."/>
            <person name="Zhou L.G."/>
            <person name="Ni X.B."/>
            <person name="Tian J.H."/>
            <person name="Sheng Y."/>
            <person name="Liu T."/>
            <person name="Pan Y.S."/>
            <person name="Xia L.Y."/>
            <person name="Li J."/>
            <person name="Zhao F."/>
            <person name="Cao W.C."/>
        </authorList>
    </citation>
    <scope>NUCLEOTIDE SEQUENCE</scope>
    <source>
        <strain evidence="11">Rmic-2018</strain>
    </source>
</reference>
<dbReference type="GO" id="GO:0005634">
    <property type="term" value="C:nucleus"/>
    <property type="evidence" value="ECO:0007669"/>
    <property type="project" value="UniProtKB-SubCell"/>
</dbReference>
<evidence type="ECO:0000256" key="8">
    <source>
        <dbReference type="ARBA" id="ARBA00023242"/>
    </source>
</evidence>
<accession>A0A9J6E5P7</accession>
<keyword evidence="2" id="KW-0479">Metal-binding</keyword>
<organism evidence="11 12">
    <name type="scientific">Rhipicephalus microplus</name>
    <name type="common">Cattle tick</name>
    <name type="synonym">Boophilus microplus</name>
    <dbReference type="NCBI Taxonomy" id="6941"/>
    <lineage>
        <taxon>Eukaryota</taxon>
        <taxon>Metazoa</taxon>
        <taxon>Ecdysozoa</taxon>
        <taxon>Arthropoda</taxon>
        <taxon>Chelicerata</taxon>
        <taxon>Arachnida</taxon>
        <taxon>Acari</taxon>
        <taxon>Parasitiformes</taxon>
        <taxon>Ixodida</taxon>
        <taxon>Ixodoidea</taxon>
        <taxon>Ixodidae</taxon>
        <taxon>Rhipicephalinae</taxon>
        <taxon>Rhipicephalus</taxon>
        <taxon>Boophilus</taxon>
    </lineage>
</organism>
<dbReference type="InterPro" id="IPR036236">
    <property type="entry name" value="Znf_C2H2_sf"/>
</dbReference>
<dbReference type="VEuPathDB" id="VectorBase:LOC119164525"/>
<keyword evidence="4 9" id="KW-0863">Zinc-finger</keyword>
<dbReference type="PROSITE" id="PS00028">
    <property type="entry name" value="ZINC_FINGER_C2H2_1"/>
    <property type="match status" value="2"/>
</dbReference>
<dbReference type="Proteomes" id="UP000821866">
    <property type="component" value="Chromosome 3"/>
</dbReference>
<protein>
    <recommendedName>
        <fullName evidence="10">C2H2-type domain-containing protein</fullName>
    </recommendedName>
</protein>
<keyword evidence="8" id="KW-0539">Nucleus</keyword>
<dbReference type="SUPFAM" id="SSF57667">
    <property type="entry name" value="beta-beta-alpha zinc fingers"/>
    <property type="match status" value="2"/>
</dbReference>
<dbReference type="AlphaFoldDB" id="A0A9J6E5P7"/>
<dbReference type="PROSITE" id="PS50157">
    <property type="entry name" value="ZINC_FINGER_C2H2_2"/>
    <property type="match status" value="2"/>
</dbReference>
<keyword evidence="12" id="KW-1185">Reference proteome</keyword>
<keyword evidence="7" id="KW-0804">Transcription</keyword>
<evidence type="ECO:0000256" key="2">
    <source>
        <dbReference type="ARBA" id="ARBA00022723"/>
    </source>
</evidence>